<dbReference type="InterPro" id="IPR006286">
    <property type="entry name" value="C56_PfpI-like"/>
</dbReference>
<dbReference type="PROSITE" id="PS51276">
    <property type="entry name" value="PEPTIDASE_C56_PFPI"/>
    <property type="match status" value="2"/>
</dbReference>
<comment type="caution">
    <text evidence="3">The sequence shown here is derived from an EMBL/GenBank/DDBJ whole genome shotgun (WGS) entry which is preliminary data.</text>
</comment>
<dbReference type="EMBL" id="NBSK02000004">
    <property type="protein sequence ID" value="KAJ0211988.1"/>
    <property type="molecule type" value="Genomic_DNA"/>
</dbReference>
<dbReference type="Pfam" id="PF01965">
    <property type="entry name" value="DJ-1_PfpI"/>
    <property type="match status" value="2"/>
</dbReference>
<dbReference type="InterPro" id="IPR002818">
    <property type="entry name" value="DJ-1/PfpI"/>
</dbReference>
<dbReference type="PANTHER" id="PTHR42733">
    <property type="entry name" value="DJ-1 PROTEIN"/>
    <property type="match status" value="1"/>
</dbReference>
<dbReference type="AlphaFoldDB" id="A0A9R1VWX0"/>
<keyword evidence="4" id="KW-1185">Reference proteome</keyword>
<dbReference type="Proteomes" id="UP000235145">
    <property type="component" value="Unassembled WGS sequence"/>
</dbReference>
<dbReference type="NCBIfam" id="TIGR01382">
    <property type="entry name" value="PfpI"/>
    <property type="match status" value="1"/>
</dbReference>
<feature type="domain" description="DJ-1/PfpI" evidence="2">
    <location>
        <begin position="44"/>
        <end position="226"/>
    </location>
</feature>
<dbReference type="InterPro" id="IPR029062">
    <property type="entry name" value="Class_I_gatase-like"/>
</dbReference>
<dbReference type="GO" id="GO:0106044">
    <property type="term" value="P:guanine deglycation"/>
    <property type="evidence" value="ECO:0000318"/>
    <property type="project" value="GO_Central"/>
</dbReference>
<evidence type="ECO:0000256" key="1">
    <source>
        <dbReference type="ARBA" id="ARBA00008542"/>
    </source>
</evidence>
<evidence type="ECO:0000313" key="4">
    <source>
        <dbReference type="Proteomes" id="UP000235145"/>
    </source>
</evidence>
<dbReference type="Gene3D" id="3.40.50.880">
    <property type="match status" value="2"/>
</dbReference>
<accession>A0A9R1VWX0</accession>
<gene>
    <name evidence="3" type="ORF">LSAT_V11C400210290</name>
</gene>
<reference evidence="3 4" key="1">
    <citation type="journal article" date="2017" name="Nat. Commun.">
        <title>Genome assembly with in vitro proximity ligation data and whole-genome triplication in lettuce.</title>
        <authorList>
            <person name="Reyes-Chin-Wo S."/>
            <person name="Wang Z."/>
            <person name="Yang X."/>
            <person name="Kozik A."/>
            <person name="Arikit S."/>
            <person name="Song C."/>
            <person name="Xia L."/>
            <person name="Froenicke L."/>
            <person name="Lavelle D.O."/>
            <person name="Truco M.J."/>
            <person name="Xia R."/>
            <person name="Zhu S."/>
            <person name="Xu C."/>
            <person name="Xu H."/>
            <person name="Xu X."/>
            <person name="Cox K."/>
            <person name="Korf I."/>
            <person name="Meyers B.C."/>
            <person name="Michelmore R.W."/>
        </authorList>
    </citation>
    <scope>NUCLEOTIDE SEQUENCE [LARGE SCALE GENOMIC DNA]</scope>
    <source>
        <strain evidence="4">cv. Salinas</strain>
        <tissue evidence="3">Seedlings</tissue>
    </source>
</reference>
<protein>
    <recommendedName>
        <fullName evidence="2">DJ-1/PfpI domain-containing protein</fullName>
    </recommendedName>
</protein>
<organism evidence="3 4">
    <name type="scientific">Lactuca sativa</name>
    <name type="common">Garden lettuce</name>
    <dbReference type="NCBI Taxonomy" id="4236"/>
    <lineage>
        <taxon>Eukaryota</taxon>
        <taxon>Viridiplantae</taxon>
        <taxon>Streptophyta</taxon>
        <taxon>Embryophyta</taxon>
        <taxon>Tracheophyta</taxon>
        <taxon>Spermatophyta</taxon>
        <taxon>Magnoliopsida</taxon>
        <taxon>eudicotyledons</taxon>
        <taxon>Gunneridae</taxon>
        <taxon>Pentapetalae</taxon>
        <taxon>asterids</taxon>
        <taxon>campanulids</taxon>
        <taxon>Asterales</taxon>
        <taxon>Asteraceae</taxon>
        <taxon>Cichorioideae</taxon>
        <taxon>Cichorieae</taxon>
        <taxon>Lactucinae</taxon>
        <taxon>Lactuca</taxon>
    </lineage>
</organism>
<dbReference type="CDD" id="cd03169">
    <property type="entry name" value="GATase1_PfpI_1"/>
    <property type="match status" value="2"/>
</dbReference>
<comment type="similarity">
    <text evidence="1">Belongs to the peptidase C56 family.</text>
</comment>
<name>A0A9R1VWX0_LACSA</name>
<evidence type="ECO:0000259" key="2">
    <source>
        <dbReference type="Pfam" id="PF01965"/>
    </source>
</evidence>
<evidence type="ECO:0000313" key="3">
    <source>
        <dbReference type="EMBL" id="KAJ0211988.1"/>
    </source>
</evidence>
<dbReference type="SUPFAM" id="SSF52317">
    <property type="entry name" value="Class I glutamine amidotransferase-like"/>
    <property type="match status" value="2"/>
</dbReference>
<feature type="domain" description="DJ-1/PfpI" evidence="2">
    <location>
        <begin position="237"/>
        <end position="419"/>
    </location>
</feature>
<sequence>MYIFGRTRIEFGHCTLVVSEGLAFAHHIDLRGLLSLMANLGCPKKILMLCGDYMEDLEAIVPFQALQAYGLSVDAVCPDKKCGDICRTVLYRVSPHQTFSEDRGHNFTLNATFDKIDVCSYDGLVIPGARAPEYLATYESVVEIAKHFARTGKPIASICHGSLILAAGGVLKGRTLTAFPTLGPVLVTAGANWVQPETMASCFVDGNLITGASYEGHAEYIGHFIKALGGTVTGFNKRILFLCGDYMEDYEIYVPFQSFQALGCHVDSISSKIKKGDRCYTAIHEFEGDQNFSEKNGHEFKITATFEDIDASSYDGLVIPGGRGPEYMALDQDVIKLVKYFMDARKPVASISYGQQILAAADVLKGKKCTAYPAAKLHVVLAGATWLEPHSMHRCFTDGNLVTGVAWPGHPQFIAQFMEVLGVKVCF</sequence>
<dbReference type="GO" id="GO:0019172">
    <property type="term" value="F:glyoxalase III activity"/>
    <property type="evidence" value="ECO:0000318"/>
    <property type="project" value="GO_Central"/>
</dbReference>
<proteinExistence type="inferred from homology"/>
<dbReference type="PANTHER" id="PTHR42733:SF2">
    <property type="entry name" value="DJ-1_THIJ_PFPI FAMILY PROTEIN"/>
    <property type="match status" value="1"/>
</dbReference>